<dbReference type="RefSeq" id="WP_132010883.1">
    <property type="nucleotide sequence ID" value="NZ_SLWL01000032.1"/>
</dbReference>
<gene>
    <name evidence="2" type="ORF">EV666_1324</name>
</gene>
<accession>A0A4R2GI42</accession>
<comment type="caution">
    <text evidence="2">The sequence shown here is derived from an EMBL/GenBank/DDBJ whole genome shotgun (WGS) entry which is preliminary data.</text>
</comment>
<organism evidence="2 3">
    <name type="scientific">Camelimonas lactis</name>
    <dbReference type="NCBI Taxonomy" id="659006"/>
    <lineage>
        <taxon>Bacteria</taxon>
        <taxon>Pseudomonadati</taxon>
        <taxon>Pseudomonadota</taxon>
        <taxon>Alphaproteobacteria</taxon>
        <taxon>Hyphomicrobiales</taxon>
        <taxon>Chelatococcaceae</taxon>
        <taxon>Camelimonas</taxon>
    </lineage>
</organism>
<dbReference type="Proteomes" id="UP000294881">
    <property type="component" value="Unassembled WGS sequence"/>
</dbReference>
<dbReference type="AlphaFoldDB" id="A0A4R2GI42"/>
<feature type="transmembrane region" description="Helical" evidence="1">
    <location>
        <begin position="28"/>
        <end position="47"/>
    </location>
</feature>
<evidence type="ECO:0000313" key="3">
    <source>
        <dbReference type="Proteomes" id="UP000294881"/>
    </source>
</evidence>
<protein>
    <submittedName>
        <fullName evidence="2">Uncharacterized protein</fullName>
    </submittedName>
</protein>
<reference evidence="2 3" key="1">
    <citation type="submission" date="2019-03" db="EMBL/GenBank/DDBJ databases">
        <title>Genomic Encyclopedia of Type Strains, Phase IV (KMG-IV): sequencing the most valuable type-strain genomes for metagenomic binning, comparative biology and taxonomic classification.</title>
        <authorList>
            <person name="Goeker M."/>
        </authorList>
    </citation>
    <scope>NUCLEOTIDE SEQUENCE [LARGE SCALE GENOMIC DNA]</scope>
    <source>
        <strain evidence="2 3">DSM 22958</strain>
    </source>
</reference>
<keyword evidence="3" id="KW-1185">Reference proteome</keyword>
<name>A0A4R2GI42_9HYPH</name>
<keyword evidence="1" id="KW-1133">Transmembrane helix</keyword>
<evidence type="ECO:0000256" key="1">
    <source>
        <dbReference type="SAM" id="Phobius"/>
    </source>
</evidence>
<keyword evidence="1" id="KW-0812">Transmembrane</keyword>
<proteinExistence type="predicted"/>
<dbReference type="EMBL" id="SLWL01000032">
    <property type="protein sequence ID" value="TCO07523.1"/>
    <property type="molecule type" value="Genomic_DNA"/>
</dbReference>
<evidence type="ECO:0000313" key="2">
    <source>
        <dbReference type="EMBL" id="TCO07523.1"/>
    </source>
</evidence>
<keyword evidence="1" id="KW-0472">Membrane</keyword>
<sequence length="69" mass="7412">MSPENGFSIDDQNRLYWKGAPVKTENRLVLTVGQVTVAIIVTGAAFFQGAQAFLSIGCSFGLWTIGCSK</sequence>